<keyword evidence="1" id="KW-0325">Glycoprotein</keyword>
<reference evidence="3 4" key="1">
    <citation type="submission" date="2020-06" db="EMBL/GenBank/DDBJ databases">
        <title>Transcriptomic and genomic resources for Thalictrum thalictroides and T. hernandezii: Facilitating candidate gene discovery in an emerging model plant lineage.</title>
        <authorList>
            <person name="Arias T."/>
            <person name="Riano-Pachon D.M."/>
            <person name="Di Stilio V.S."/>
        </authorList>
    </citation>
    <scope>NUCLEOTIDE SEQUENCE [LARGE SCALE GENOMIC DNA]</scope>
    <source>
        <strain evidence="4">cv. WT478/WT964</strain>
        <tissue evidence="3">Leaves</tissue>
    </source>
</reference>
<protein>
    <recommendedName>
        <fullName evidence="2">Wall-associated receptor kinase C-terminal domain-containing protein</fullName>
    </recommendedName>
</protein>
<proteinExistence type="predicted"/>
<dbReference type="Proteomes" id="UP000554482">
    <property type="component" value="Unassembled WGS sequence"/>
</dbReference>
<dbReference type="PANTHER" id="PTHR33138:SF75">
    <property type="entry name" value="WALL-ASSOCIATED RECEPTOR KINASE GALACTURONAN-BINDING DOMAIN-CONTAINING PROTEIN"/>
    <property type="match status" value="1"/>
</dbReference>
<evidence type="ECO:0000259" key="2">
    <source>
        <dbReference type="Pfam" id="PF14380"/>
    </source>
</evidence>
<dbReference type="AlphaFoldDB" id="A0A7J6XB67"/>
<accession>A0A7J6XB67</accession>
<evidence type="ECO:0000313" key="3">
    <source>
        <dbReference type="EMBL" id="KAF5206168.1"/>
    </source>
</evidence>
<evidence type="ECO:0000256" key="1">
    <source>
        <dbReference type="ARBA" id="ARBA00023180"/>
    </source>
</evidence>
<organism evidence="3 4">
    <name type="scientific">Thalictrum thalictroides</name>
    <name type="common">Rue-anemone</name>
    <name type="synonym">Anemone thalictroides</name>
    <dbReference type="NCBI Taxonomy" id="46969"/>
    <lineage>
        <taxon>Eukaryota</taxon>
        <taxon>Viridiplantae</taxon>
        <taxon>Streptophyta</taxon>
        <taxon>Embryophyta</taxon>
        <taxon>Tracheophyta</taxon>
        <taxon>Spermatophyta</taxon>
        <taxon>Magnoliopsida</taxon>
        <taxon>Ranunculales</taxon>
        <taxon>Ranunculaceae</taxon>
        <taxon>Thalictroideae</taxon>
        <taxon>Thalictrum</taxon>
    </lineage>
</organism>
<dbReference type="Pfam" id="PF14380">
    <property type="entry name" value="WAK_assoc"/>
    <property type="match status" value="3"/>
</dbReference>
<feature type="non-terminal residue" evidence="3">
    <location>
        <position position="468"/>
    </location>
</feature>
<gene>
    <name evidence="3" type="ORF">FRX31_004245</name>
</gene>
<feature type="domain" description="Wall-associated receptor kinase C-terminal" evidence="2">
    <location>
        <begin position="412"/>
        <end position="458"/>
    </location>
</feature>
<feature type="non-terminal residue" evidence="3">
    <location>
        <position position="1"/>
    </location>
</feature>
<feature type="domain" description="Wall-associated receptor kinase C-terminal" evidence="2">
    <location>
        <begin position="106"/>
        <end position="153"/>
    </location>
</feature>
<comment type="caution">
    <text evidence="3">The sequence shown here is derived from an EMBL/GenBank/DDBJ whole genome shotgun (WGS) entry which is preliminary data.</text>
</comment>
<feature type="domain" description="Wall-associated receptor kinase C-terminal" evidence="2">
    <location>
        <begin position="239"/>
        <end position="286"/>
    </location>
</feature>
<sequence length="468" mass="50324">DPNLARFYLASDSLFTCGTQVSRPNYLAYAGLFTLQVNYTAGTHLNCTAPIPSGSIRGLQNASCLGCNGQDPNNICYYAPGFVNYRTICETYQVITPGWPFNFNASAVRDLRGFLQRGYEVRYFKPAECRRCEISGGRCGSQPISRTFLCFCPSSVHRMNCSDDASIFSLPSNYSAGTFLNCTAPIPSGSIRGLQNASCLGCNGQDPNNVCYYAPGFVSYPTICETFQGVTPGGPLNATSVRDLRGFLQSGFEERYVKSTECLGCELSGGRCGSRPTSGSSVCFCPSSVHPMNCSDDTNRVLSLNYNDPTTAILLIASDSLFTCGAQVSRPNFRADATIFSLPSNYTPGTHLNCTAPIPSDSIRGLQNASCLGCKGQDPTNVCYYAPGFVSYPTTCENYNVFTPGGAFNASGVRDLRAFLQSGYQIRYAKPAECSGCEISGGRCGSQPISGSFVCFCTSTVHRMNCSD</sequence>
<dbReference type="EMBL" id="JABWDY010003102">
    <property type="protein sequence ID" value="KAF5206168.1"/>
    <property type="molecule type" value="Genomic_DNA"/>
</dbReference>
<name>A0A7J6XB67_THATH</name>
<keyword evidence="4" id="KW-1185">Reference proteome</keyword>
<dbReference type="PANTHER" id="PTHR33138">
    <property type="entry name" value="OS01G0690200 PROTEIN"/>
    <property type="match status" value="1"/>
</dbReference>
<dbReference type="InterPro" id="IPR032872">
    <property type="entry name" value="WAK_assoc_C"/>
</dbReference>
<evidence type="ECO:0000313" key="4">
    <source>
        <dbReference type="Proteomes" id="UP000554482"/>
    </source>
</evidence>